<evidence type="ECO:0000259" key="1">
    <source>
        <dbReference type="PROSITE" id="PS51704"/>
    </source>
</evidence>
<accession>A0A0F4KU48</accession>
<dbReference type="RefSeq" id="WP_052696276.1">
    <property type="nucleotide sequence ID" value="NZ_JBHTHW010000004.1"/>
</dbReference>
<dbReference type="PANTHER" id="PTHR46211:SF14">
    <property type="entry name" value="GLYCEROPHOSPHODIESTER PHOSPHODIESTERASE"/>
    <property type="match status" value="1"/>
</dbReference>
<dbReference type="GO" id="GO:0006629">
    <property type="term" value="P:lipid metabolic process"/>
    <property type="evidence" value="ECO:0007669"/>
    <property type="project" value="InterPro"/>
</dbReference>
<reference evidence="2 3" key="1">
    <citation type="submission" date="2014-12" db="EMBL/GenBank/DDBJ databases">
        <title>Comparative genomics of the lactic acid bacteria isolated from the honey bee gut.</title>
        <authorList>
            <person name="Ellegaard K.M."/>
            <person name="Tamarit D."/>
            <person name="Javelind E."/>
            <person name="Olofsson T."/>
            <person name="Andersson S.G."/>
            <person name="Vasquez A."/>
        </authorList>
    </citation>
    <scope>NUCLEOTIDE SEQUENCE [LARGE SCALE GENOMIC DNA]</scope>
    <source>
        <strain evidence="2 3">Hon2</strain>
    </source>
</reference>
<organism evidence="2 3">
    <name type="scientific">Bombilactobacillus mellis</name>
    <dbReference type="NCBI Taxonomy" id="1218508"/>
    <lineage>
        <taxon>Bacteria</taxon>
        <taxon>Bacillati</taxon>
        <taxon>Bacillota</taxon>
        <taxon>Bacilli</taxon>
        <taxon>Lactobacillales</taxon>
        <taxon>Lactobacillaceae</taxon>
        <taxon>Bombilactobacillus</taxon>
    </lineage>
</organism>
<comment type="caution">
    <text evidence="2">The sequence shown here is derived from an EMBL/GenBank/DDBJ whole genome shotgun (WGS) entry which is preliminary data.</text>
</comment>
<keyword evidence="3" id="KW-1185">Reference proteome</keyword>
<dbReference type="Pfam" id="PF03009">
    <property type="entry name" value="GDPD"/>
    <property type="match status" value="1"/>
</dbReference>
<evidence type="ECO:0000313" key="3">
    <source>
        <dbReference type="Proteomes" id="UP000033695"/>
    </source>
</evidence>
<proteinExistence type="predicted"/>
<dbReference type="HOGENOM" id="CLU_048255_1_0_9"/>
<dbReference type="STRING" id="1218508.JG29_04840"/>
<dbReference type="PATRIC" id="fig|1218508.4.peg.496"/>
<sequence length="473" mass="54298">MFKKISLTILLLFLFISNTGFVVVGHRGDPIKAPEESFQSIDTAFNEGAQWVELDLHESSDNQLIISHDRNLFRMTGQNIIVSEHPASQLTQLKQSNGQNIYTLEELFSHYQDQPNIKFLIETKKTKHGNPQNMEFLLTNSIKKYHMQNRVMVHSFSLASLKNMQELMPAIPRIFIAGSLGRLNFEVFQYSNAVNVSSSLLNSNLINQLHALGQQVYVWDEMNENPQQWNWLVNLPIDGIVTNFPATAVYYQRLTEHSQQNDANFDAIYYNEQAAPIWENPYPQAPQKGDLQPLSWVHIQKIVHVQEQTFFQIADNRFLNTTGFVQADLVHNLAPFWQQKAQLKSPLTDRTLWKDPGSFQQPAGSLLFNQIYHISALQNIDGHSYAQLNNYGWINLNNLLIDTPLKPQQLNPQLEKNRAPMQTNNILLQRNLKSSPYSQFSQPSLISALPAISYNTQLLPNLDSIQNYIPLKR</sequence>
<dbReference type="AlphaFoldDB" id="A0A0F4KU48"/>
<dbReference type="InterPro" id="IPR030395">
    <property type="entry name" value="GP_PDE_dom"/>
</dbReference>
<dbReference type="Gene3D" id="3.20.20.190">
    <property type="entry name" value="Phosphatidylinositol (PI) phosphodiesterase"/>
    <property type="match status" value="1"/>
</dbReference>
<dbReference type="EMBL" id="JXBZ01000003">
    <property type="protein sequence ID" value="KJY49519.1"/>
    <property type="molecule type" value="Genomic_DNA"/>
</dbReference>
<dbReference type="PROSITE" id="PS51704">
    <property type="entry name" value="GP_PDE"/>
    <property type="match status" value="1"/>
</dbReference>
<dbReference type="PANTHER" id="PTHR46211">
    <property type="entry name" value="GLYCEROPHOSPHORYL DIESTER PHOSPHODIESTERASE"/>
    <property type="match status" value="1"/>
</dbReference>
<name>A0A0F4KU48_9LACO</name>
<gene>
    <name evidence="2" type="ORF">JG29_04840</name>
</gene>
<dbReference type="Proteomes" id="UP000033695">
    <property type="component" value="Unassembled WGS sequence"/>
</dbReference>
<feature type="domain" description="GP-PDE" evidence="1">
    <location>
        <begin position="21"/>
        <end position="252"/>
    </location>
</feature>
<dbReference type="SUPFAM" id="SSF51695">
    <property type="entry name" value="PLC-like phosphodiesterases"/>
    <property type="match status" value="1"/>
</dbReference>
<protein>
    <submittedName>
        <fullName evidence="2">Putative cell surface Glycerophosphoryl diester phosphodiesterase</fullName>
    </submittedName>
</protein>
<dbReference type="GO" id="GO:0008081">
    <property type="term" value="F:phosphoric diester hydrolase activity"/>
    <property type="evidence" value="ECO:0007669"/>
    <property type="project" value="InterPro"/>
</dbReference>
<evidence type="ECO:0000313" key="2">
    <source>
        <dbReference type="EMBL" id="KJY49519.1"/>
    </source>
</evidence>
<dbReference type="InterPro" id="IPR017946">
    <property type="entry name" value="PLC-like_Pdiesterase_TIM-brl"/>
</dbReference>